<accession>A0A4V6RCM5</accession>
<evidence type="ECO:0000256" key="3">
    <source>
        <dbReference type="ARBA" id="ARBA00022729"/>
    </source>
</evidence>
<dbReference type="GO" id="GO:0009279">
    <property type="term" value="C:cell outer membrane"/>
    <property type="evidence" value="ECO:0007669"/>
    <property type="project" value="UniProtKB-SubCell"/>
</dbReference>
<evidence type="ECO:0000259" key="7">
    <source>
        <dbReference type="Pfam" id="PF14322"/>
    </source>
</evidence>
<protein>
    <submittedName>
        <fullName evidence="8">RagB/SusD family nutrient uptake outer membrane protein</fullName>
    </submittedName>
</protein>
<organism evidence="8 9">
    <name type="scientific">Bacteroides muris</name>
    <name type="common">ex Afrizal et al. 2022</name>
    <dbReference type="NCBI Taxonomy" id="2516960"/>
    <lineage>
        <taxon>Bacteria</taxon>
        <taxon>Pseudomonadati</taxon>
        <taxon>Bacteroidota</taxon>
        <taxon>Bacteroidia</taxon>
        <taxon>Bacteroidales</taxon>
        <taxon>Bacteroidaceae</taxon>
        <taxon>Bacteroides</taxon>
    </lineage>
</organism>
<evidence type="ECO:0000256" key="4">
    <source>
        <dbReference type="ARBA" id="ARBA00023136"/>
    </source>
</evidence>
<comment type="similarity">
    <text evidence="2">Belongs to the SusD family.</text>
</comment>
<keyword evidence="5" id="KW-0998">Cell outer membrane</keyword>
<keyword evidence="3" id="KW-0732">Signal</keyword>
<dbReference type="InterPro" id="IPR011990">
    <property type="entry name" value="TPR-like_helical_dom_sf"/>
</dbReference>
<feature type="domain" description="RagB/SusD" evidence="6">
    <location>
        <begin position="485"/>
        <end position="571"/>
    </location>
</feature>
<evidence type="ECO:0000259" key="6">
    <source>
        <dbReference type="Pfam" id="PF07980"/>
    </source>
</evidence>
<sequence length="617" mass="70947">MKIKYALGALGLLAGMSGCSLDVNMYDGVMAEDLDNKNITELSQGTYRLLKNDGGLIDNGYYFWAFGGDDITWNGTSTGETWTLYDYSRNIRSSVTEYTWELGYRVIGNCNEVIERVKGLGEKSSAEETIMMGENYYLRALSYFLLVNEFAQPYSNNPTQNPGLPLKLNTGITDEDMPKSRSTVAEVYEQVVNDLKDAITYMTLPAGMSSKSNIYATKEAAEALLARVYLYMDNWDGAWQMANNVITSGKYELERGERYATYPQFIPEDNRETIFAVRRTLDKDDNSAGRMGGMFICIDGTGWEEMSPSSRYLELIELHLDDNDMPLDLRSQYIVKRFVEDGADDYTPVPYLDKMYEDWTFVYGRKPDNSKTYKYEQKRIRKQADGRYAVVRAAKEGEPEYNADKTVYVVDNSVDFQSGPYLQKEDYNLGERYFILDASGNKVIGRIEPRVFDADTKRGKDAQFLVYAINKLSYQEQSKQLWSPVISRLSEMYLIRAEANIEKGGTVKATLDDVNELRRRAGIPEWTEENMKIAENGSPKDIRKIVEEERMLELAWEGHRRFDVFRKRQTLDRRYPGGHTMKLAEPFYEIPYNSPAVCEFIPQLQYDAYPYKLEQNP</sequence>
<dbReference type="Gene3D" id="1.25.40.390">
    <property type="match status" value="2"/>
</dbReference>
<evidence type="ECO:0000256" key="1">
    <source>
        <dbReference type="ARBA" id="ARBA00004442"/>
    </source>
</evidence>
<dbReference type="RefSeq" id="WP_136010950.1">
    <property type="nucleotide sequence ID" value="NZ_SRYZ01000042.1"/>
</dbReference>
<dbReference type="SUPFAM" id="SSF48452">
    <property type="entry name" value="TPR-like"/>
    <property type="match status" value="1"/>
</dbReference>
<keyword evidence="9" id="KW-1185">Reference proteome</keyword>
<name>A0A4V6RCM5_9BACE</name>
<dbReference type="PROSITE" id="PS51257">
    <property type="entry name" value="PROKAR_LIPOPROTEIN"/>
    <property type="match status" value="1"/>
</dbReference>
<evidence type="ECO:0000313" key="9">
    <source>
        <dbReference type="Proteomes" id="UP000310532"/>
    </source>
</evidence>
<feature type="domain" description="SusD-like N-terminal" evidence="7">
    <location>
        <begin position="81"/>
        <end position="230"/>
    </location>
</feature>
<evidence type="ECO:0000313" key="8">
    <source>
        <dbReference type="EMBL" id="TGY01630.1"/>
    </source>
</evidence>
<evidence type="ECO:0000256" key="5">
    <source>
        <dbReference type="ARBA" id="ARBA00023237"/>
    </source>
</evidence>
<dbReference type="InterPro" id="IPR033985">
    <property type="entry name" value="SusD-like_N"/>
</dbReference>
<evidence type="ECO:0000256" key="2">
    <source>
        <dbReference type="ARBA" id="ARBA00006275"/>
    </source>
</evidence>
<keyword evidence="4" id="KW-0472">Membrane</keyword>
<dbReference type="Pfam" id="PF14322">
    <property type="entry name" value="SusD-like_3"/>
    <property type="match status" value="1"/>
</dbReference>
<gene>
    <name evidence="8" type="ORF">E5355_14775</name>
</gene>
<dbReference type="Proteomes" id="UP000310532">
    <property type="component" value="Unassembled WGS sequence"/>
</dbReference>
<dbReference type="AlphaFoldDB" id="A0A4V6RCM5"/>
<dbReference type="InterPro" id="IPR012944">
    <property type="entry name" value="SusD_RagB_dom"/>
</dbReference>
<dbReference type="Pfam" id="PF07980">
    <property type="entry name" value="SusD_RagB"/>
    <property type="match status" value="1"/>
</dbReference>
<comment type="caution">
    <text evidence="8">The sequence shown here is derived from an EMBL/GenBank/DDBJ whole genome shotgun (WGS) entry which is preliminary data.</text>
</comment>
<reference evidence="8 9" key="1">
    <citation type="submission" date="2019-04" db="EMBL/GenBank/DDBJ databases">
        <title>Microbes associate with the intestines of laboratory mice.</title>
        <authorList>
            <person name="Navarre W."/>
            <person name="Wong E."/>
            <person name="Huang K."/>
            <person name="Tropini C."/>
            <person name="Ng K."/>
            <person name="Yu B."/>
        </authorList>
    </citation>
    <scope>NUCLEOTIDE SEQUENCE [LARGE SCALE GENOMIC DNA]</scope>
    <source>
        <strain evidence="8 9">NM69_E16B</strain>
    </source>
</reference>
<proteinExistence type="inferred from homology"/>
<comment type="subcellular location">
    <subcellularLocation>
        <location evidence="1">Cell outer membrane</location>
    </subcellularLocation>
</comment>
<dbReference type="EMBL" id="SRYZ01000042">
    <property type="protein sequence ID" value="TGY01630.1"/>
    <property type="molecule type" value="Genomic_DNA"/>
</dbReference>